<sequence length="252" mass="27781">MSVTPCTRCTQTHSNPTAFLLSCASCARTWHHRCHVPPVEDVELVHRIKAHLAGDVANSYLAWKCRRCSKKKELPKVRNLDVAEPKAEVEPSPTHPRSPSTTLSIVQSKDQSISTSTRASEAPKISSVEPSAVSPPTVVPEPSIDAPMVLDSPTPPDSSLVPVEQTAAAPLQERPAGLQPVPHYDLIPHWLALTHPPGTDDIWERASQRRQSGNTRAHNRKTTAKKLGTFQPISSNNLFIFNTDDWERRVPN</sequence>
<name>A0ACD3B9C6_9AGAR</name>
<gene>
    <name evidence="1" type="ORF">BDN72DRAFT_833102</name>
</gene>
<evidence type="ECO:0000313" key="1">
    <source>
        <dbReference type="EMBL" id="TFK74604.1"/>
    </source>
</evidence>
<dbReference type="EMBL" id="ML208267">
    <property type="protein sequence ID" value="TFK74604.1"/>
    <property type="molecule type" value="Genomic_DNA"/>
</dbReference>
<reference evidence="1 2" key="1">
    <citation type="journal article" date="2019" name="Nat. Ecol. Evol.">
        <title>Megaphylogeny resolves global patterns of mushroom evolution.</title>
        <authorList>
            <person name="Varga T."/>
            <person name="Krizsan K."/>
            <person name="Foldi C."/>
            <person name="Dima B."/>
            <person name="Sanchez-Garcia M."/>
            <person name="Sanchez-Ramirez S."/>
            <person name="Szollosi G.J."/>
            <person name="Szarkandi J.G."/>
            <person name="Papp V."/>
            <person name="Albert L."/>
            <person name="Andreopoulos W."/>
            <person name="Angelini C."/>
            <person name="Antonin V."/>
            <person name="Barry K.W."/>
            <person name="Bougher N.L."/>
            <person name="Buchanan P."/>
            <person name="Buyck B."/>
            <person name="Bense V."/>
            <person name="Catcheside P."/>
            <person name="Chovatia M."/>
            <person name="Cooper J."/>
            <person name="Damon W."/>
            <person name="Desjardin D."/>
            <person name="Finy P."/>
            <person name="Geml J."/>
            <person name="Haridas S."/>
            <person name="Hughes K."/>
            <person name="Justo A."/>
            <person name="Karasinski D."/>
            <person name="Kautmanova I."/>
            <person name="Kiss B."/>
            <person name="Kocsube S."/>
            <person name="Kotiranta H."/>
            <person name="LaButti K.M."/>
            <person name="Lechner B.E."/>
            <person name="Liimatainen K."/>
            <person name="Lipzen A."/>
            <person name="Lukacs Z."/>
            <person name="Mihaltcheva S."/>
            <person name="Morgado L.N."/>
            <person name="Niskanen T."/>
            <person name="Noordeloos M.E."/>
            <person name="Ohm R.A."/>
            <person name="Ortiz-Santana B."/>
            <person name="Ovrebo C."/>
            <person name="Racz N."/>
            <person name="Riley R."/>
            <person name="Savchenko A."/>
            <person name="Shiryaev A."/>
            <person name="Soop K."/>
            <person name="Spirin V."/>
            <person name="Szebenyi C."/>
            <person name="Tomsovsky M."/>
            <person name="Tulloss R.E."/>
            <person name="Uehling J."/>
            <person name="Grigoriev I.V."/>
            <person name="Vagvolgyi C."/>
            <person name="Papp T."/>
            <person name="Martin F.M."/>
            <person name="Miettinen O."/>
            <person name="Hibbett D.S."/>
            <person name="Nagy L.G."/>
        </authorList>
    </citation>
    <scope>NUCLEOTIDE SEQUENCE [LARGE SCALE GENOMIC DNA]</scope>
    <source>
        <strain evidence="1 2">NL-1719</strain>
    </source>
</reference>
<organism evidence="1 2">
    <name type="scientific">Pluteus cervinus</name>
    <dbReference type="NCBI Taxonomy" id="181527"/>
    <lineage>
        <taxon>Eukaryota</taxon>
        <taxon>Fungi</taxon>
        <taxon>Dikarya</taxon>
        <taxon>Basidiomycota</taxon>
        <taxon>Agaricomycotina</taxon>
        <taxon>Agaricomycetes</taxon>
        <taxon>Agaricomycetidae</taxon>
        <taxon>Agaricales</taxon>
        <taxon>Pluteineae</taxon>
        <taxon>Pluteaceae</taxon>
        <taxon>Pluteus</taxon>
    </lineage>
</organism>
<protein>
    <submittedName>
        <fullName evidence="1">Uncharacterized protein</fullName>
    </submittedName>
</protein>
<proteinExistence type="predicted"/>
<dbReference type="Proteomes" id="UP000308600">
    <property type="component" value="Unassembled WGS sequence"/>
</dbReference>
<accession>A0ACD3B9C6</accession>
<keyword evidence="2" id="KW-1185">Reference proteome</keyword>
<evidence type="ECO:0000313" key="2">
    <source>
        <dbReference type="Proteomes" id="UP000308600"/>
    </source>
</evidence>